<dbReference type="InterPro" id="IPR055770">
    <property type="entry name" value="DUF7346"/>
</dbReference>
<dbReference type="EMBL" id="HF571520">
    <property type="protein sequence ID" value="CCQ32692.1"/>
    <property type="molecule type" value="Genomic_DNA"/>
</dbReference>
<evidence type="ECO:0000313" key="2">
    <source>
        <dbReference type="EMBL" id="ERJ07651.1"/>
    </source>
</evidence>
<protein>
    <submittedName>
        <fullName evidence="1">Transcriptional regulator</fullName>
    </submittedName>
</protein>
<gene>
    <name evidence="2" type="ORF">HLRTI_000020</name>
    <name evidence="1" type="ORF">HTIA_0547</name>
</gene>
<dbReference type="STRING" id="1033806.HTIA_0547"/>
<reference evidence="1 4" key="3">
    <citation type="journal article" date="2014" name="Environ. Microbiol.">
        <title>Halorhabdus tiamatea: proteogenomics and glycosidase activity measurements identify the first cultivated euryarchaeon from a deep-sea anoxic brine lake as potential polysaccharide degrader.</title>
        <authorList>
            <person name="Werner J."/>
            <person name="Ferrer M."/>
            <person name="Michel G."/>
            <person name="Mann A.J."/>
            <person name="Huang S."/>
            <person name="Juarez S."/>
            <person name="Ciordia S."/>
            <person name="Albar J.P."/>
            <person name="Alcaide M."/>
            <person name="La Cono V."/>
            <person name="Yakimov M.M."/>
            <person name="Antunes A."/>
            <person name="Taborda M."/>
            <person name="Da Costa M.S."/>
            <person name="Amann R.I."/>
            <person name="Gloeckner F.O."/>
            <person name="Golyshina O.V."/>
            <person name="Golyshin P.N."/>
            <person name="Teeling H."/>
        </authorList>
    </citation>
    <scope>NUCLEOTIDE SEQUENCE [LARGE SCALE GENOMIC DNA]</scope>
    <source>
        <strain evidence="4">SARL4B</strain>
        <strain evidence="1">Type strain: SARL4B</strain>
    </source>
</reference>
<accession>F7PMU4</accession>
<dbReference type="InterPro" id="IPR036390">
    <property type="entry name" value="WH_DNA-bd_sf"/>
</dbReference>
<dbReference type="EMBL" id="AFNT02000001">
    <property type="protein sequence ID" value="ERJ07651.1"/>
    <property type="molecule type" value="Genomic_DNA"/>
</dbReference>
<organism evidence="2 3">
    <name type="scientific">Halorhabdus tiamatea SARL4B</name>
    <dbReference type="NCBI Taxonomy" id="1033806"/>
    <lineage>
        <taxon>Archaea</taxon>
        <taxon>Methanobacteriati</taxon>
        <taxon>Methanobacteriota</taxon>
        <taxon>Stenosarchaea group</taxon>
        <taxon>Halobacteria</taxon>
        <taxon>Halobacteriales</taxon>
        <taxon>Haloarculaceae</taxon>
        <taxon>Halorhabdus</taxon>
    </lineage>
</organism>
<reference evidence="2 3" key="2">
    <citation type="journal article" date="2013" name="PLoS ONE">
        <title>INDIGO - INtegrated Data Warehouse of MIcrobial GenOmes with Examples from the Red Sea Extremophiles.</title>
        <authorList>
            <person name="Alam I."/>
            <person name="Antunes A."/>
            <person name="Kamau A.A."/>
            <person name="Ba Alawi W."/>
            <person name="Kalkatawi M."/>
            <person name="Stingl U."/>
            <person name="Bajic V.B."/>
        </authorList>
    </citation>
    <scope>NUCLEOTIDE SEQUENCE [LARGE SCALE GENOMIC DNA]</scope>
    <source>
        <strain evidence="2 3">SARL4B</strain>
    </source>
</reference>
<dbReference type="InterPro" id="IPR036388">
    <property type="entry name" value="WH-like_DNA-bd_sf"/>
</dbReference>
<evidence type="ECO:0000313" key="1">
    <source>
        <dbReference type="EMBL" id="CCQ32692.1"/>
    </source>
</evidence>
<dbReference type="KEGG" id="hti:HTIA_0547"/>
<dbReference type="AlphaFoldDB" id="F7PMU4"/>
<dbReference type="SUPFAM" id="SSF46785">
    <property type="entry name" value="Winged helix' DNA-binding domain"/>
    <property type="match status" value="1"/>
</dbReference>
<dbReference type="GeneID" id="23798120"/>
<dbReference type="eggNOG" id="arCOG04672">
    <property type="taxonomic scope" value="Archaea"/>
</dbReference>
<keyword evidence="4" id="KW-1185">Reference proteome</keyword>
<dbReference type="OrthoDB" id="201100at2157"/>
<reference evidence="2 3" key="1">
    <citation type="journal article" date="2011" name="J. Bacteriol.">
        <title>Genome sequence of Halorhabdus tiamatea, the first archaeon isolated from a deep-sea anoxic brine lake.</title>
        <authorList>
            <person name="Antunes A."/>
            <person name="Alam I."/>
            <person name="Bajic V.B."/>
            <person name="Stingl U."/>
        </authorList>
    </citation>
    <scope>NUCLEOTIDE SEQUENCE [LARGE SCALE GENOMIC DNA]</scope>
    <source>
        <strain evidence="2 3">SARL4B</strain>
    </source>
</reference>
<dbReference type="Pfam" id="PF24037">
    <property type="entry name" value="DUF7346"/>
    <property type="match status" value="1"/>
</dbReference>
<proteinExistence type="predicted"/>
<name>F7PMU4_9EURY</name>
<dbReference type="Proteomes" id="UP000015381">
    <property type="component" value="Chromosome I"/>
</dbReference>
<dbReference type="Gene3D" id="1.10.10.10">
    <property type="entry name" value="Winged helix-like DNA-binding domain superfamily/Winged helix DNA-binding domain"/>
    <property type="match status" value="1"/>
</dbReference>
<dbReference type="Proteomes" id="UP000003861">
    <property type="component" value="Unassembled WGS sequence"/>
</dbReference>
<dbReference type="HOGENOM" id="CLU_121279_0_0_2"/>
<sequence length="141" mass="15439">MRTVKDGSGTPYLLVKRSGEEWLVRDPDTGQETYRPATDFELLEERSPLAVTATAVPESVRAVLTAVRTEQSLGLLVALDRHGPLSVRALLDRFEFCESDLHGHLAEFRAAGLIEERRVAGERGYAATEVASEAVATLTDD</sequence>
<evidence type="ECO:0000313" key="4">
    <source>
        <dbReference type="Proteomes" id="UP000015381"/>
    </source>
</evidence>
<evidence type="ECO:0000313" key="3">
    <source>
        <dbReference type="Proteomes" id="UP000003861"/>
    </source>
</evidence>
<dbReference type="RefSeq" id="WP_008527297.1">
    <property type="nucleotide sequence ID" value="NC_021921.1"/>
</dbReference>